<evidence type="ECO:0000313" key="2">
    <source>
        <dbReference type="EMBL" id="RAM36162.1"/>
    </source>
</evidence>
<name>A0A328HC78_ARTGO</name>
<accession>A0A328HC78</accession>
<sequence length="61" mass="6829">MTENPDETRTVSDEPGRAESDRDTGRDETDLSTKLDPDFIPQQGETPEAKRAREHPEETGS</sequence>
<proteinExistence type="predicted"/>
<dbReference type="EMBL" id="QLNP01000098">
    <property type="protein sequence ID" value="RAM36162.1"/>
    <property type="molecule type" value="Genomic_DNA"/>
</dbReference>
<dbReference type="OrthoDB" id="4955141at2"/>
<dbReference type="RefSeq" id="WP_111905310.1">
    <property type="nucleotide sequence ID" value="NZ_QLNP01000098.1"/>
</dbReference>
<feature type="compositionally biased region" description="Basic and acidic residues" evidence="1">
    <location>
        <begin position="47"/>
        <end position="61"/>
    </location>
</feature>
<feature type="compositionally biased region" description="Basic and acidic residues" evidence="1">
    <location>
        <begin position="1"/>
        <end position="37"/>
    </location>
</feature>
<feature type="region of interest" description="Disordered" evidence="1">
    <location>
        <begin position="1"/>
        <end position="61"/>
    </location>
</feature>
<reference evidence="2 3" key="1">
    <citation type="submission" date="2018-04" db="EMBL/GenBank/DDBJ databases">
        <title>Bacteria isolated from cave deposits of Manipur.</title>
        <authorList>
            <person name="Sahoo D."/>
            <person name="Sarangthem I."/>
            <person name="Nandeibam J."/>
        </authorList>
    </citation>
    <scope>NUCLEOTIDE SEQUENCE [LARGE SCALE GENOMIC DNA]</scope>
    <source>
        <strain evidence="3">mrc11</strain>
    </source>
</reference>
<evidence type="ECO:0000256" key="1">
    <source>
        <dbReference type="SAM" id="MobiDB-lite"/>
    </source>
</evidence>
<evidence type="ECO:0000313" key="3">
    <source>
        <dbReference type="Proteomes" id="UP000249166"/>
    </source>
</evidence>
<gene>
    <name evidence="2" type="ORF">DBZ45_17100</name>
</gene>
<organism evidence="2 3">
    <name type="scientific">Arthrobacter globiformis</name>
    <dbReference type="NCBI Taxonomy" id="1665"/>
    <lineage>
        <taxon>Bacteria</taxon>
        <taxon>Bacillati</taxon>
        <taxon>Actinomycetota</taxon>
        <taxon>Actinomycetes</taxon>
        <taxon>Micrococcales</taxon>
        <taxon>Micrococcaceae</taxon>
        <taxon>Arthrobacter</taxon>
    </lineage>
</organism>
<comment type="caution">
    <text evidence="2">The sequence shown here is derived from an EMBL/GenBank/DDBJ whole genome shotgun (WGS) entry which is preliminary data.</text>
</comment>
<dbReference type="Proteomes" id="UP000249166">
    <property type="component" value="Unassembled WGS sequence"/>
</dbReference>
<protein>
    <submittedName>
        <fullName evidence="2">Uncharacterized protein</fullName>
    </submittedName>
</protein>
<dbReference type="AlphaFoldDB" id="A0A328HC78"/>